<name>A0AAD2K1M9_9AGAR</name>
<evidence type="ECO:0000256" key="1">
    <source>
        <dbReference type="SAM" id="MobiDB-lite"/>
    </source>
</evidence>
<gene>
    <name evidence="3" type="ORF">MYCIT1_LOCUS20581</name>
</gene>
<dbReference type="Proteomes" id="UP001295794">
    <property type="component" value="Unassembled WGS sequence"/>
</dbReference>
<dbReference type="Gene3D" id="2.60.40.150">
    <property type="entry name" value="C2 domain"/>
    <property type="match status" value="1"/>
</dbReference>
<dbReference type="InterPro" id="IPR035892">
    <property type="entry name" value="C2_domain_sf"/>
</dbReference>
<dbReference type="AlphaFoldDB" id="A0AAD2K1M9"/>
<feature type="domain" description="C2" evidence="2">
    <location>
        <begin position="1"/>
        <end position="129"/>
    </location>
</feature>
<reference evidence="3" key="1">
    <citation type="submission" date="2023-11" db="EMBL/GenBank/DDBJ databases">
        <authorList>
            <person name="De Vega J J."/>
            <person name="De Vega J J."/>
        </authorList>
    </citation>
    <scope>NUCLEOTIDE SEQUENCE</scope>
</reference>
<dbReference type="InterPro" id="IPR000008">
    <property type="entry name" value="C2_dom"/>
</dbReference>
<feature type="non-terminal residue" evidence="3">
    <location>
        <position position="565"/>
    </location>
</feature>
<organism evidence="3 4">
    <name type="scientific">Mycena citricolor</name>
    <dbReference type="NCBI Taxonomy" id="2018698"/>
    <lineage>
        <taxon>Eukaryota</taxon>
        <taxon>Fungi</taxon>
        <taxon>Dikarya</taxon>
        <taxon>Basidiomycota</taxon>
        <taxon>Agaricomycotina</taxon>
        <taxon>Agaricomycetes</taxon>
        <taxon>Agaricomycetidae</taxon>
        <taxon>Agaricales</taxon>
        <taxon>Marasmiineae</taxon>
        <taxon>Mycenaceae</taxon>
        <taxon>Mycena</taxon>
    </lineage>
</organism>
<proteinExistence type="predicted"/>
<feature type="region of interest" description="Disordered" evidence="1">
    <location>
        <begin position="506"/>
        <end position="565"/>
    </location>
</feature>
<evidence type="ECO:0000313" key="3">
    <source>
        <dbReference type="EMBL" id="CAK5273836.1"/>
    </source>
</evidence>
<dbReference type="GO" id="GO:0010628">
    <property type="term" value="P:positive regulation of gene expression"/>
    <property type="evidence" value="ECO:0007669"/>
    <property type="project" value="TreeGrafter"/>
</dbReference>
<keyword evidence="4" id="KW-1185">Reference proteome</keyword>
<feature type="region of interest" description="Disordered" evidence="1">
    <location>
        <begin position="296"/>
        <end position="320"/>
    </location>
</feature>
<evidence type="ECO:0000313" key="4">
    <source>
        <dbReference type="Proteomes" id="UP001295794"/>
    </source>
</evidence>
<dbReference type="SMART" id="SM00239">
    <property type="entry name" value="C2"/>
    <property type="match status" value="1"/>
</dbReference>
<dbReference type="SUPFAM" id="SSF49562">
    <property type="entry name" value="C2 domain (Calcium/lipid-binding domain, CaLB)"/>
    <property type="match status" value="1"/>
</dbReference>
<protein>
    <recommendedName>
        <fullName evidence="2">C2 domain-containing protein</fullName>
    </recommendedName>
</protein>
<feature type="compositionally biased region" description="Low complexity" evidence="1">
    <location>
        <begin position="403"/>
        <end position="412"/>
    </location>
</feature>
<sequence length="565" mass="63075">RPLPLTPTPTATMSPTFTVQITFERAKNLPVADIATLSSDPFVLATLSVPDPDVEPLKFRTHTVHRNRQPEWNSTWFVAGVPMSGFKLSMLLYDEDPGAKFSSDRLGKAVARFGGSQMHQGFESLDQDYTLQKRKGDLHPYILTYLTALLPGEKLLKHNRVVVSVRIVREHEPGEQRLYTLGPNHYSRHFSPLIGSIFNRTSKQNTGQADGQRDAQGHRLSATNFVANKLQLTGPVPDSLRHRYVGYKPFIDWMFSNSGVAGHILHYSLKKQYRTIYACDKRTVWGVVDNTGANLNNIRDGDNQPRRTTSDGSMFHDPTPESSAALAKQFLDMTSWGEGWKLFTYVITLDSEWRFTETGPEFAIDMLSKHSMHADLAQEIAYSGEFFVRHIKSEDENEDRSHQPSSSKTQSSPEKEPAPSEQRPSADGHIAHTSDHPPSSKNPKDYELVIDNDSGTYRPNKDLLPVFHDWLADPRRLGGLGAVKTMDGFDEELKKMKETRKNLRAMLRKGKGGNAVPERLVPARSGSSALSISSGELDADSISSREVADALQEMEREKGGQSSGA</sequence>
<feature type="compositionally biased region" description="Low complexity" evidence="1">
    <location>
        <begin position="525"/>
        <end position="534"/>
    </location>
</feature>
<dbReference type="PROSITE" id="PS50004">
    <property type="entry name" value="C2"/>
    <property type="match status" value="1"/>
</dbReference>
<feature type="compositionally biased region" description="Basic and acidic residues" evidence="1">
    <location>
        <begin position="413"/>
        <end position="435"/>
    </location>
</feature>
<dbReference type="Pfam" id="PF00168">
    <property type="entry name" value="C2"/>
    <property type="match status" value="1"/>
</dbReference>
<feature type="region of interest" description="Disordered" evidence="1">
    <location>
        <begin position="394"/>
        <end position="453"/>
    </location>
</feature>
<dbReference type="PANTHER" id="PTHR47800:SF5">
    <property type="entry name" value="FER-1-LIKE PROTEIN 6"/>
    <property type="match status" value="1"/>
</dbReference>
<comment type="caution">
    <text evidence="3">The sequence shown here is derived from an EMBL/GenBank/DDBJ whole genome shotgun (WGS) entry which is preliminary data.</text>
</comment>
<dbReference type="EMBL" id="CAVNYO010000399">
    <property type="protein sequence ID" value="CAK5273836.1"/>
    <property type="molecule type" value="Genomic_DNA"/>
</dbReference>
<feature type="compositionally biased region" description="Basic and acidic residues" evidence="1">
    <location>
        <begin position="299"/>
        <end position="309"/>
    </location>
</feature>
<accession>A0AAD2K1M9</accession>
<dbReference type="PANTHER" id="PTHR47800">
    <property type="entry name" value="C2 DOMAIN-CONTAINING PROTEIN"/>
    <property type="match status" value="1"/>
</dbReference>
<evidence type="ECO:0000259" key="2">
    <source>
        <dbReference type="PROSITE" id="PS50004"/>
    </source>
</evidence>